<comment type="caution">
    <text evidence="2">The sequence shown here is derived from an EMBL/GenBank/DDBJ whole genome shotgun (WGS) entry which is preliminary data.</text>
</comment>
<dbReference type="InterPro" id="IPR019401">
    <property type="entry name" value="Znf_CHCC"/>
</dbReference>
<reference evidence="2" key="1">
    <citation type="journal article" date="2014" name="Int. J. Syst. Evol. Microbiol.">
        <title>Complete genome sequence of Corynebacterium casei LMG S-19264T (=DSM 44701T), isolated from a smear-ripened cheese.</title>
        <authorList>
            <consortium name="US DOE Joint Genome Institute (JGI-PGF)"/>
            <person name="Walter F."/>
            <person name="Albersmeier A."/>
            <person name="Kalinowski J."/>
            <person name="Ruckert C."/>
        </authorList>
    </citation>
    <scope>NUCLEOTIDE SEQUENCE</scope>
    <source>
        <strain evidence="2">CGMCC 1.15725</strain>
    </source>
</reference>
<dbReference type="AlphaFoldDB" id="A0A8J3E5K3"/>
<organism evidence="2 3">
    <name type="scientific">Aliidongia dinghuensis</name>
    <dbReference type="NCBI Taxonomy" id="1867774"/>
    <lineage>
        <taxon>Bacteria</taxon>
        <taxon>Pseudomonadati</taxon>
        <taxon>Pseudomonadota</taxon>
        <taxon>Alphaproteobacteria</taxon>
        <taxon>Rhodospirillales</taxon>
        <taxon>Dongiaceae</taxon>
        <taxon>Aliidongia</taxon>
    </lineage>
</organism>
<evidence type="ECO:0000313" key="3">
    <source>
        <dbReference type="Proteomes" id="UP000646365"/>
    </source>
</evidence>
<evidence type="ECO:0000313" key="2">
    <source>
        <dbReference type="EMBL" id="GGF22394.1"/>
    </source>
</evidence>
<keyword evidence="3" id="KW-1185">Reference proteome</keyword>
<dbReference type="Gene3D" id="2.60.260.40">
    <property type="entry name" value="q5lls5 like domains"/>
    <property type="match status" value="1"/>
</dbReference>
<sequence>MTTPFETITVETKTVGCSGSGGADGGHPLVYLNLLPAGKVECPYCSRLFVYEAPKDGSASHAH</sequence>
<dbReference type="EMBL" id="BMJQ01000007">
    <property type="protein sequence ID" value="GGF22394.1"/>
    <property type="molecule type" value="Genomic_DNA"/>
</dbReference>
<name>A0A8J3E5K3_9PROT</name>
<gene>
    <name evidence="2" type="ORF">GCM10011611_30610</name>
</gene>
<protein>
    <recommendedName>
        <fullName evidence="1">Zinc finger CHCC-type domain-containing protein</fullName>
    </recommendedName>
</protein>
<evidence type="ECO:0000259" key="1">
    <source>
        <dbReference type="Pfam" id="PF10276"/>
    </source>
</evidence>
<dbReference type="Pfam" id="PF10276">
    <property type="entry name" value="zf-CHCC"/>
    <property type="match status" value="1"/>
</dbReference>
<accession>A0A8J3E5K3</accession>
<dbReference type="Proteomes" id="UP000646365">
    <property type="component" value="Unassembled WGS sequence"/>
</dbReference>
<reference evidence="2" key="2">
    <citation type="submission" date="2020-09" db="EMBL/GenBank/DDBJ databases">
        <authorList>
            <person name="Sun Q."/>
            <person name="Zhou Y."/>
        </authorList>
    </citation>
    <scope>NUCLEOTIDE SEQUENCE</scope>
    <source>
        <strain evidence="2">CGMCC 1.15725</strain>
    </source>
</reference>
<feature type="domain" description="Zinc finger CHCC-type" evidence="1">
    <location>
        <begin position="13"/>
        <end position="49"/>
    </location>
</feature>
<dbReference type="RefSeq" id="WP_189047226.1">
    <property type="nucleotide sequence ID" value="NZ_BMJQ01000007.1"/>
</dbReference>
<proteinExistence type="predicted"/>